<sequence length="157" mass="18654">MSNLEDKELEDLDFYDLLGVDYNSTLEDIEKAYRKKARKYHPDKNRENPEAATKIFHQVSKAFEFLSDPTKKLEYDNARKARVAAKKRYEALDAKRKVMKEDLEENERAARLKKQQKTYSEEPEQIKVERLRAETAQRRQQLAEKLKRRAAEFKASK</sequence>
<evidence type="ECO:0000259" key="7">
    <source>
        <dbReference type="PROSITE" id="PS50076"/>
    </source>
</evidence>
<dbReference type="Proteomes" id="UP000789508">
    <property type="component" value="Unassembled WGS sequence"/>
</dbReference>
<comment type="caution">
    <text evidence="8">The sequence shown here is derived from an EMBL/GenBank/DDBJ whole genome shotgun (WGS) entry which is preliminary data.</text>
</comment>
<dbReference type="CDD" id="cd06257">
    <property type="entry name" value="DnaJ"/>
    <property type="match status" value="1"/>
</dbReference>
<dbReference type="GO" id="GO:0005737">
    <property type="term" value="C:cytoplasm"/>
    <property type="evidence" value="ECO:0007669"/>
    <property type="project" value="UniProtKB-SubCell"/>
</dbReference>
<evidence type="ECO:0000256" key="5">
    <source>
        <dbReference type="ARBA" id="ARBA00023242"/>
    </source>
</evidence>
<comment type="subcellular location">
    <subcellularLocation>
        <location evidence="2">Cytoplasm</location>
    </subcellularLocation>
    <subcellularLocation>
        <location evidence="1">Nucleus</location>
    </subcellularLocation>
</comment>
<keyword evidence="5" id="KW-0539">Nucleus</keyword>
<dbReference type="PROSITE" id="PS00636">
    <property type="entry name" value="DNAJ_1"/>
    <property type="match status" value="1"/>
</dbReference>
<dbReference type="SUPFAM" id="SSF46565">
    <property type="entry name" value="Chaperone J-domain"/>
    <property type="match status" value="1"/>
</dbReference>
<dbReference type="EMBL" id="CAJVPS010000418">
    <property type="protein sequence ID" value="CAG8485087.1"/>
    <property type="molecule type" value="Genomic_DNA"/>
</dbReference>
<evidence type="ECO:0000313" key="9">
    <source>
        <dbReference type="Proteomes" id="UP000789508"/>
    </source>
</evidence>
<dbReference type="Pfam" id="PF00226">
    <property type="entry name" value="DnaJ"/>
    <property type="match status" value="1"/>
</dbReference>
<evidence type="ECO:0000256" key="4">
    <source>
        <dbReference type="ARBA" id="ARBA00023186"/>
    </source>
</evidence>
<dbReference type="PROSITE" id="PS50076">
    <property type="entry name" value="DNAJ_2"/>
    <property type="match status" value="1"/>
</dbReference>
<accession>A0A9N8WD29</accession>
<dbReference type="SMART" id="SM00271">
    <property type="entry name" value="DnaJ"/>
    <property type="match status" value="1"/>
</dbReference>
<dbReference type="GO" id="GO:0000390">
    <property type="term" value="P:spliceosomal complex disassembly"/>
    <property type="evidence" value="ECO:0007669"/>
    <property type="project" value="TreeGrafter"/>
</dbReference>
<evidence type="ECO:0000256" key="6">
    <source>
        <dbReference type="SAM" id="MobiDB-lite"/>
    </source>
</evidence>
<dbReference type="AlphaFoldDB" id="A0A9N8WD29"/>
<keyword evidence="3" id="KW-0963">Cytoplasm</keyword>
<dbReference type="GO" id="GO:0005681">
    <property type="term" value="C:spliceosomal complex"/>
    <property type="evidence" value="ECO:0007669"/>
    <property type="project" value="TreeGrafter"/>
</dbReference>
<dbReference type="InterPro" id="IPR018253">
    <property type="entry name" value="DnaJ_domain_CS"/>
</dbReference>
<proteinExistence type="predicted"/>
<dbReference type="InterPro" id="IPR036869">
    <property type="entry name" value="J_dom_sf"/>
</dbReference>
<feature type="region of interest" description="Disordered" evidence="6">
    <location>
        <begin position="102"/>
        <end position="126"/>
    </location>
</feature>
<evidence type="ECO:0000256" key="3">
    <source>
        <dbReference type="ARBA" id="ARBA00022490"/>
    </source>
</evidence>
<evidence type="ECO:0000313" key="8">
    <source>
        <dbReference type="EMBL" id="CAG8485087.1"/>
    </source>
</evidence>
<keyword evidence="4" id="KW-0143">Chaperone</keyword>
<name>A0A9N8WD29_9GLOM</name>
<protein>
    <submittedName>
        <fullName evidence="8">8305_t:CDS:1</fullName>
    </submittedName>
</protein>
<dbReference type="Gene3D" id="1.10.287.110">
    <property type="entry name" value="DnaJ domain"/>
    <property type="match status" value="1"/>
</dbReference>
<organism evidence="8 9">
    <name type="scientific">Ambispora leptoticha</name>
    <dbReference type="NCBI Taxonomy" id="144679"/>
    <lineage>
        <taxon>Eukaryota</taxon>
        <taxon>Fungi</taxon>
        <taxon>Fungi incertae sedis</taxon>
        <taxon>Mucoromycota</taxon>
        <taxon>Glomeromycotina</taxon>
        <taxon>Glomeromycetes</taxon>
        <taxon>Archaeosporales</taxon>
        <taxon>Ambisporaceae</taxon>
        <taxon>Ambispora</taxon>
    </lineage>
</organism>
<dbReference type="PRINTS" id="PR00625">
    <property type="entry name" value="JDOMAIN"/>
</dbReference>
<dbReference type="InterPro" id="IPR052094">
    <property type="entry name" value="Pre-mRNA-splicing_ERAD"/>
</dbReference>
<dbReference type="OrthoDB" id="376357at2759"/>
<keyword evidence="9" id="KW-1185">Reference proteome</keyword>
<evidence type="ECO:0000256" key="1">
    <source>
        <dbReference type="ARBA" id="ARBA00004123"/>
    </source>
</evidence>
<evidence type="ECO:0000256" key="2">
    <source>
        <dbReference type="ARBA" id="ARBA00004496"/>
    </source>
</evidence>
<dbReference type="PANTHER" id="PTHR44313">
    <property type="entry name" value="DNAJ HOMOLOG SUBFAMILY C MEMBER 17"/>
    <property type="match status" value="1"/>
</dbReference>
<reference evidence="8" key="1">
    <citation type="submission" date="2021-06" db="EMBL/GenBank/DDBJ databases">
        <authorList>
            <person name="Kallberg Y."/>
            <person name="Tangrot J."/>
            <person name="Rosling A."/>
        </authorList>
    </citation>
    <scope>NUCLEOTIDE SEQUENCE</scope>
    <source>
        <strain evidence="8">FL130A</strain>
    </source>
</reference>
<dbReference type="InterPro" id="IPR001623">
    <property type="entry name" value="DnaJ_domain"/>
</dbReference>
<gene>
    <name evidence="8" type="ORF">ALEPTO_LOCUS2691</name>
</gene>
<feature type="domain" description="J" evidence="7">
    <location>
        <begin position="13"/>
        <end position="79"/>
    </location>
</feature>
<dbReference type="PANTHER" id="PTHR44313:SF1">
    <property type="entry name" value="DNAJ HOMOLOG SUBFAMILY C MEMBER 17"/>
    <property type="match status" value="1"/>
</dbReference>